<evidence type="ECO:0000256" key="3">
    <source>
        <dbReference type="ARBA" id="ARBA00022606"/>
    </source>
</evidence>
<evidence type="ECO:0000256" key="9">
    <source>
        <dbReference type="ARBA" id="ARBA00023170"/>
    </source>
</evidence>
<reference evidence="14" key="2">
    <citation type="submission" date="2025-08" db="UniProtKB">
        <authorList>
            <consortium name="Ensembl"/>
        </authorList>
    </citation>
    <scope>IDENTIFICATION</scope>
</reference>
<dbReference type="Ensembl" id="ENSCHIT00000013712.1">
    <property type="protein sequence ID" value="ENSCHIP00000006009.1"/>
    <property type="gene ID" value="ENSCHIG00000009964.1"/>
</dbReference>
<keyword evidence="10 11" id="KW-0807">Transducer</keyword>
<evidence type="ECO:0000256" key="1">
    <source>
        <dbReference type="ARBA" id="ARBA00003929"/>
    </source>
</evidence>
<feature type="transmembrane region" description="Helical" evidence="12">
    <location>
        <begin position="102"/>
        <end position="120"/>
    </location>
</feature>
<keyword evidence="8 12" id="KW-0472">Membrane</keyword>
<evidence type="ECO:0000256" key="7">
    <source>
        <dbReference type="ARBA" id="ARBA00023040"/>
    </source>
</evidence>
<accession>A0A452E1X3</accession>
<reference evidence="14" key="3">
    <citation type="submission" date="2025-09" db="UniProtKB">
        <authorList>
            <consortium name="Ensembl"/>
        </authorList>
    </citation>
    <scope>IDENTIFICATION</scope>
</reference>
<feature type="transmembrane region" description="Helical" evidence="12">
    <location>
        <begin position="205"/>
        <end position="226"/>
    </location>
</feature>
<dbReference type="GO" id="GO:0004984">
    <property type="term" value="F:olfactory receptor activity"/>
    <property type="evidence" value="ECO:0007669"/>
    <property type="project" value="InterPro"/>
</dbReference>
<keyword evidence="7 11" id="KW-0297">G-protein coupled receptor</keyword>
<evidence type="ECO:0000256" key="10">
    <source>
        <dbReference type="ARBA" id="ARBA00023224"/>
    </source>
</evidence>
<evidence type="ECO:0000256" key="4">
    <source>
        <dbReference type="ARBA" id="ARBA00022692"/>
    </source>
</evidence>
<dbReference type="CDD" id="cd15235">
    <property type="entry name" value="7tmA_OR1A-like"/>
    <property type="match status" value="1"/>
</dbReference>
<evidence type="ECO:0000256" key="2">
    <source>
        <dbReference type="ARBA" id="ARBA00004141"/>
    </source>
</evidence>
<feature type="transmembrane region" description="Helical" evidence="12">
    <location>
        <begin position="272"/>
        <end position="291"/>
    </location>
</feature>
<proteinExistence type="inferred from homology"/>
<dbReference type="PROSITE" id="PS50262">
    <property type="entry name" value="G_PROTEIN_RECEP_F1_2"/>
    <property type="match status" value="1"/>
</dbReference>
<keyword evidence="5 12" id="KW-0552">Olfaction</keyword>
<evidence type="ECO:0000256" key="12">
    <source>
        <dbReference type="RuleBase" id="RU363047"/>
    </source>
</evidence>
<dbReference type="InterPro" id="IPR017452">
    <property type="entry name" value="GPCR_Rhodpsn_7TM"/>
</dbReference>
<dbReference type="AlphaFoldDB" id="A0A452E1X3"/>
<dbReference type="InterPro" id="IPR000725">
    <property type="entry name" value="Olfact_rcpt"/>
</dbReference>
<feature type="transmembrane region" description="Helical" evidence="12">
    <location>
        <begin position="238"/>
        <end position="260"/>
    </location>
</feature>
<name>A0A452E1X3_CAPHI</name>
<feature type="domain" description="G-protein coupled receptors family 1 profile" evidence="13">
    <location>
        <begin position="42"/>
        <end position="289"/>
    </location>
</feature>
<dbReference type="Proteomes" id="UP000291000">
    <property type="component" value="Chromosome 11"/>
</dbReference>
<dbReference type="PRINTS" id="PR00237">
    <property type="entry name" value="GPCRRHODOPSN"/>
</dbReference>
<organism evidence="14 15">
    <name type="scientific">Capra hircus</name>
    <name type="common">Goat</name>
    <dbReference type="NCBI Taxonomy" id="9925"/>
    <lineage>
        <taxon>Eukaryota</taxon>
        <taxon>Metazoa</taxon>
        <taxon>Chordata</taxon>
        <taxon>Craniata</taxon>
        <taxon>Vertebrata</taxon>
        <taxon>Euteleostomi</taxon>
        <taxon>Mammalia</taxon>
        <taxon>Eutheria</taxon>
        <taxon>Laurasiatheria</taxon>
        <taxon>Artiodactyla</taxon>
        <taxon>Ruminantia</taxon>
        <taxon>Pecora</taxon>
        <taxon>Bovidae</taxon>
        <taxon>Caprinae</taxon>
        <taxon>Capra</taxon>
    </lineage>
</organism>
<dbReference type="GO" id="GO:0005886">
    <property type="term" value="C:plasma membrane"/>
    <property type="evidence" value="ECO:0007669"/>
    <property type="project" value="UniProtKB-SubCell"/>
</dbReference>
<dbReference type="PRINTS" id="PR00245">
    <property type="entry name" value="OLFACTORYR"/>
</dbReference>
<dbReference type="Pfam" id="PF13853">
    <property type="entry name" value="7tm_4"/>
    <property type="match status" value="1"/>
</dbReference>
<evidence type="ECO:0000256" key="8">
    <source>
        <dbReference type="ARBA" id="ARBA00023136"/>
    </source>
</evidence>
<keyword evidence="9 11" id="KW-0675">Receptor</keyword>
<dbReference type="EMBL" id="LWLT01000009">
    <property type="status" value="NOT_ANNOTATED_CDS"/>
    <property type="molecule type" value="Genomic_DNA"/>
</dbReference>
<evidence type="ECO:0000313" key="15">
    <source>
        <dbReference type="Proteomes" id="UP000291000"/>
    </source>
</evidence>
<evidence type="ECO:0000256" key="5">
    <source>
        <dbReference type="ARBA" id="ARBA00022725"/>
    </source>
</evidence>
<dbReference type="InterPro" id="IPR000276">
    <property type="entry name" value="GPCR_Rhodpsn"/>
</dbReference>
<dbReference type="PANTHER" id="PTHR48001">
    <property type="entry name" value="OLFACTORY RECEPTOR"/>
    <property type="match status" value="1"/>
</dbReference>
<keyword evidence="6 12" id="KW-1133">Transmembrane helix</keyword>
<gene>
    <name evidence="14" type="primary">LOC102168836</name>
</gene>
<evidence type="ECO:0000256" key="11">
    <source>
        <dbReference type="RuleBase" id="RU000688"/>
    </source>
</evidence>
<keyword evidence="12" id="KW-1003">Cell membrane</keyword>
<dbReference type="GO" id="GO:0004930">
    <property type="term" value="F:G protein-coupled receptor activity"/>
    <property type="evidence" value="ECO:0007669"/>
    <property type="project" value="UniProtKB-KW"/>
</dbReference>
<evidence type="ECO:0000256" key="6">
    <source>
        <dbReference type="ARBA" id="ARBA00022989"/>
    </source>
</evidence>
<dbReference type="OrthoDB" id="8772365at2759"/>
<evidence type="ECO:0000313" key="14">
    <source>
        <dbReference type="Ensembl" id="ENSCHIP00000006009.1"/>
    </source>
</evidence>
<protein>
    <recommendedName>
        <fullName evidence="12">Olfactory receptor</fullName>
    </recommendedName>
</protein>
<dbReference type="GeneID" id="102168836"/>
<dbReference type="FunFam" id="1.20.1070.10:FF:000009">
    <property type="entry name" value="Olfactory receptor"/>
    <property type="match status" value="1"/>
</dbReference>
<comment type="subcellular location">
    <subcellularLocation>
        <location evidence="12">Cell membrane</location>
        <topology evidence="12">Multi-pass membrane protein</topology>
    </subcellularLocation>
    <subcellularLocation>
        <location evidence="2">Membrane</location>
        <topology evidence="2">Multi-pass membrane protein</topology>
    </subcellularLocation>
</comment>
<dbReference type="RefSeq" id="XP_005687159.2">
    <property type="nucleotide sequence ID" value="XM_005687102.2"/>
</dbReference>
<comment type="similarity">
    <text evidence="11">Belongs to the G-protein coupled receptor 1 family.</text>
</comment>
<feature type="transmembrane region" description="Helical" evidence="12">
    <location>
        <begin position="61"/>
        <end position="82"/>
    </location>
</feature>
<sequence length="314" mass="35546">MERLNQTSSVSEFILLGLSSRPEDQKPLFNLFLIIYLVTVTGNLLIILAVHSDPQLHTPMYFFLSVLSFTDICFTTTIVPRMLVNFLSHKTISYAGCLTQMYFIYALGNTDSCLLAVMAFDRYVAICDPFHYVTTMSYRRCVLLVAFSCSLPHFHSLLHVLLLNQLTFCDSKVIHHFLCDISPLMKLSCSPTLINEIVIMTEGPVLLVTPFLFITFSYIRILIAILKIPSTSGKCKAFSTCGSHLTVVTLFYGSIFYVYLQPVSTYTVRDHMATIVYTVLSSMLNPFIYSLRNKDLKQGLRKLLGRRKPQAAPP</sequence>
<evidence type="ECO:0000259" key="13">
    <source>
        <dbReference type="PROSITE" id="PS50262"/>
    </source>
</evidence>
<dbReference type="GeneTree" id="ENSGT00940000162739"/>
<reference evidence="14 15" key="1">
    <citation type="submission" date="2016-04" db="EMBL/GenBank/DDBJ databases">
        <title>Polished mammalian reference genomes with single-molecule sequencing and chromosome conformation capture applied to the Capra hircus genome.</title>
        <authorList>
            <person name="Bickhart D.M."/>
            <person name="Koren S."/>
            <person name="Rosen B."/>
            <person name="Hastie A."/>
            <person name="Liachko I."/>
            <person name="Sullivan S.T."/>
            <person name="Burton J."/>
            <person name="Sayre B.L."/>
            <person name="Huson H.J."/>
            <person name="Lee J."/>
            <person name="Lam E."/>
            <person name="Kelley C.M."/>
            <person name="Hutchison J.L."/>
            <person name="Zhou Y."/>
            <person name="Sun J."/>
            <person name="Crisa A."/>
            <person name="Schwartz J.C."/>
            <person name="Hammond J.A."/>
            <person name="Schroeder S.G."/>
            <person name="Liu G.E."/>
            <person name="Dunham M."/>
            <person name="Shendure J."/>
            <person name="Sonstegard T.S."/>
            <person name="Phillippy A.M."/>
            <person name="Van Tassell C.P."/>
            <person name="Smith T.P."/>
        </authorList>
    </citation>
    <scope>NUCLEOTIDE SEQUENCE [LARGE SCALE GENOMIC DNA]</scope>
</reference>
<feature type="transmembrane region" description="Helical" evidence="12">
    <location>
        <begin position="141"/>
        <end position="162"/>
    </location>
</feature>
<dbReference type="STRING" id="9925.ENSCHIP00000006009"/>
<dbReference type="PROSITE" id="PS00237">
    <property type="entry name" value="G_PROTEIN_RECEP_F1_1"/>
    <property type="match status" value="1"/>
</dbReference>
<feature type="transmembrane region" description="Helical" evidence="12">
    <location>
        <begin position="28"/>
        <end position="49"/>
    </location>
</feature>
<comment type="function">
    <text evidence="1">Putative odorant or sperm cell receptor.</text>
</comment>
<keyword evidence="15" id="KW-1185">Reference proteome</keyword>
<keyword evidence="3 12" id="KW-0716">Sensory transduction</keyword>
<keyword evidence="4 11" id="KW-0812">Transmembrane</keyword>
<dbReference type="SUPFAM" id="SSF81321">
    <property type="entry name" value="Family A G protein-coupled receptor-like"/>
    <property type="match status" value="1"/>
</dbReference>
<dbReference type="Gene3D" id="1.20.1070.10">
    <property type="entry name" value="Rhodopsin 7-helix transmembrane proteins"/>
    <property type="match status" value="1"/>
</dbReference>
<dbReference type="KEGG" id="chx:102168836"/>